<evidence type="ECO:0000256" key="1">
    <source>
        <dbReference type="SAM" id="Phobius"/>
    </source>
</evidence>
<keyword evidence="1" id="KW-0472">Membrane</keyword>
<protein>
    <submittedName>
        <fullName evidence="2">Uncharacterized protein</fullName>
    </submittedName>
</protein>
<reference evidence="2" key="1">
    <citation type="submission" date="2014-11" db="EMBL/GenBank/DDBJ databases">
        <authorList>
            <person name="Amaro Gonzalez C."/>
        </authorList>
    </citation>
    <scope>NUCLEOTIDE SEQUENCE</scope>
</reference>
<feature type="transmembrane region" description="Helical" evidence="1">
    <location>
        <begin position="12"/>
        <end position="31"/>
    </location>
</feature>
<proteinExistence type="predicted"/>
<name>A0A0E9QE31_ANGAN</name>
<evidence type="ECO:0000313" key="2">
    <source>
        <dbReference type="EMBL" id="JAH14595.1"/>
    </source>
</evidence>
<organism evidence="2">
    <name type="scientific">Anguilla anguilla</name>
    <name type="common">European freshwater eel</name>
    <name type="synonym">Muraena anguilla</name>
    <dbReference type="NCBI Taxonomy" id="7936"/>
    <lineage>
        <taxon>Eukaryota</taxon>
        <taxon>Metazoa</taxon>
        <taxon>Chordata</taxon>
        <taxon>Craniata</taxon>
        <taxon>Vertebrata</taxon>
        <taxon>Euteleostomi</taxon>
        <taxon>Actinopterygii</taxon>
        <taxon>Neopterygii</taxon>
        <taxon>Teleostei</taxon>
        <taxon>Anguilliformes</taxon>
        <taxon>Anguillidae</taxon>
        <taxon>Anguilla</taxon>
    </lineage>
</organism>
<keyword evidence="1" id="KW-0812">Transmembrane</keyword>
<keyword evidence="1" id="KW-1133">Transmembrane helix</keyword>
<dbReference type="EMBL" id="GBXM01093982">
    <property type="protein sequence ID" value="JAH14595.1"/>
    <property type="molecule type" value="Transcribed_RNA"/>
</dbReference>
<reference evidence="2" key="2">
    <citation type="journal article" date="2015" name="Fish Shellfish Immunol.">
        <title>Early steps in the European eel (Anguilla anguilla)-Vibrio vulnificus interaction in the gills: Role of the RtxA13 toxin.</title>
        <authorList>
            <person name="Callol A."/>
            <person name="Pajuelo D."/>
            <person name="Ebbesson L."/>
            <person name="Teles M."/>
            <person name="MacKenzie S."/>
            <person name="Amaro C."/>
        </authorList>
    </citation>
    <scope>NUCLEOTIDE SEQUENCE</scope>
</reference>
<sequence>MSYSPCGLQNKYHFTVTLREFIYFPCVTFIFKGRNNLRLTSQKMKSACC</sequence>
<accession>A0A0E9QE31</accession>
<dbReference type="AlphaFoldDB" id="A0A0E9QE31"/>